<comment type="caution">
    <text evidence="2">The sequence shown here is derived from an EMBL/GenBank/DDBJ whole genome shotgun (WGS) entry which is preliminary data.</text>
</comment>
<evidence type="ECO:0008006" key="4">
    <source>
        <dbReference type="Google" id="ProtNLM"/>
    </source>
</evidence>
<dbReference type="OrthoDB" id="9991497at2"/>
<protein>
    <recommendedName>
        <fullName evidence="4">Secreted protein</fullName>
    </recommendedName>
</protein>
<dbReference type="AlphaFoldDB" id="A0A4Z0NL12"/>
<keyword evidence="1" id="KW-0732">Signal</keyword>
<gene>
    <name evidence="2" type="ORF">EU555_24910</name>
</gene>
<evidence type="ECO:0000313" key="2">
    <source>
        <dbReference type="EMBL" id="TGD96198.1"/>
    </source>
</evidence>
<sequence length="128" mass="14070">MVERLTSRRAAFATLAVLPFAAPVPAIASRGADGALVRLCTEAVRYWDWIDTQCIVENWDDDTLNAHCDRLNDMLETVIAATPLSAAGRAAKARVVARELDNFHKTMDRTDRLVESLVRDCLRDGGAA</sequence>
<keyword evidence="3" id="KW-1185">Reference proteome</keyword>
<dbReference type="Proteomes" id="UP000297535">
    <property type="component" value="Unassembled WGS sequence"/>
</dbReference>
<feature type="chain" id="PRO_5021346301" description="Secreted protein" evidence="1">
    <location>
        <begin position="29"/>
        <end position="128"/>
    </location>
</feature>
<evidence type="ECO:0000256" key="1">
    <source>
        <dbReference type="SAM" id="SignalP"/>
    </source>
</evidence>
<evidence type="ECO:0000313" key="3">
    <source>
        <dbReference type="Proteomes" id="UP000297535"/>
    </source>
</evidence>
<name>A0A4Z0NL12_9HYPH</name>
<reference evidence="2 3" key="1">
    <citation type="submission" date="2019-04" db="EMBL/GenBank/DDBJ databases">
        <authorList>
            <person name="Feng G."/>
            <person name="Zhu H."/>
        </authorList>
    </citation>
    <scope>NUCLEOTIDE SEQUENCE [LARGE SCALE GENOMIC DNA]</scope>
    <source>
        <strain evidence="2 3">6HR-1</strain>
    </source>
</reference>
<organism evidence="2 3">
    <name type="scientific">Methylobacterium nonmethylotrophicum</name>
    <dbReference type="NCBI Taxonomy" id="1141884"/>
    <lineage>
        <taxon>Bacteria</taxon>
        <taxon>Pseudomonadati</taxon>
        <taxon>Pseudomonadota</taxon>
        <taxon>Alphaproteobacteria</taxon>
        <taxon>Hyphomicrobiales</taxon>
        <taxon>Methylobacteriaceae</taxon>
        <taxon>Methylobacterium</taxon>
    </lineage>
</organism>
<feature type="signal peptide" evidence="1">
    <location>
        <begin position="1"/>
        <end position="28"/>
    </location>
</feature>
<accession>A0A4Z0NL12</accession>
<dbReference type="EMBL" id="SRLB01000021">
    <property type="protein sequence ID" value="TGD96198.1"/>
    <property type="molecule type" value="Genomic_DNA"/>
</dbReference>
<dbReference type="RefSeq" id="WP_135417912.1">
    <property type="nucleotide sequence ID" value="NZ_SRLB01000021.1"/>
</dbReference>
<proteinExistence type="predicted"/>